<comment type="subcellular location">
    <subcellularLocation>
        <location evidence="1">Cell membrane</location>
        <topology evidence="1">Multi-pass membrane protein</topology>
    </subcellularLocation>
</comment>
<keyword evidence="7 9" id="KW-0472">Membrane</keyword>
<dbReference type="InterPro" id="IPR029044">
    <property type="entry name" value="Nucleotide-diphossugar_trans"/>
</dbReference>
<dbReference type="PANTHER" id="PTHR48090">
    <property type="entry name" value="UNDECAPRENYL-PHOSPHATE 4-DEOXY-4-FORMAMIDO-L-ARABINOSE TRANSFERASE-RELATED"/>
    <property type="match status" value="1"/>
</dbReference>
<sequence>MGKYLYDKDLSVVVPVFNEEGNLPELYCRLTAVLSALTEKYEIIFVNDGSSDGSLRLIEDFAAADSRVYYIALSRNFGHQVAVSAGLDYVRGRATVIMDADLQDPPELIPELYGKHTEGYQVVYVRRRKREGESAFKKISAKLFYRLMRRVARIDMPMDTGDFRLVDHHIVSCLRRMPEQSKFLRGQIAWMGYRQTGIELDRPERKHGRSGYSVSKMFALAFDGITGFSNKPLEWVSRMGLIVFLIALAVIIYSLIRHYIYHQTVEGWTSIIASSMFIGGIQLLSIGVIGSYIARINKNTDNRPLYLIADSNIETDSEE</sequence>
<evidence type="ECO:0000259" key="10">
    <source>
        <dbReference type="Pfam" id="PF00535"/>
    </source>
</evidence>
<keyword evidence="3 11" id="KW-0328">Glycosyltransferase</keyword>
<dbReference type="Pfam" id="PF00535">
    <property type="entry name" value="Glycos_transf_2"/>
    <property type="match status" value="1"/>
</dbReference>
<dbReference type="RefSeq" id="WP_116680078.1">
    <property type="nucleotide sequence ID" value="NZ_QEKY01000025.1"/>
</dbReference>
<feature type="domain" description="Glycosyltransferase 2-like" evidence="10">
    <location>
        <begin position="11"/>
        <end position="173"/>
    </location>
</feature>
<keyword evidence="12" id="KW-1185">Reference proteome</keyword>
<evidence type="ECO:0000256" key="7">
    <source>
        <dbReference type="ARBA" id="ARBA00023136"/>
    </source>
</evidence>
<evidence type="ECO:0000256" key="6">
    <source>
        <dbReference type="ARBA" id="ARBA00022989"/>
    </source>
</evidence>
<dbReference type="Gene3D" id="3.90.550.10">
    <property type="entry name" value="Spore Coat Polysaccharide Biosynthesis Protein SpsA, Chain A"/>
    <property type="match status" value="1"/>
</dbReference>
<dbReference type="AlphaFoldDB" id="A0A2U1F0L8"/>
<dbReference type="Proteomes" id="UP000245462">
    <property type="component" value="Unassembled WGS sequence"/>
</dbReference>
<feature type="transmembrane region" description="Helical" evidence="9">
    <location>
        <begin position="268"/>
        <end position="294"/>
    </location>
</feature>
<dbReference type="SUPFAM" id="SSF53448">
    <property type="entry name" value="Nucleotide-diphospho-sugar transferases"/>
    <property type="match status" value="1"/>
</dbReference>
<gene>
    <name evidence="11" type="ORF">C7382_1252</name>
</gene>
<dbReference type="EMBL" id="QEKY01000025">
    <property type="protein sequence ID" value="PVZ05734.1"/>
    <property type="molecule type" value="Genomic_DNA"/>
</dbReference>
<dbReference type="FunFam" id="3.90.550.10:FF:000079">
    <property type="entry name" value="Probable glycosyl transferase"/>
    <property type="match status" value="1"/>
</dbReference>
<comment type="similarity">
    <text evidence="8">Belongs to the glycosyltransferase 2 family. GtrB subfamily.</text>
</comment>
<accession>A0A2U1F0L8</accession>
<comment type="caution">
    <text evidence="11">The sequence shown here is derived from an EMBL/GenBank/DDBJ whole genome shotgun (WGS) entry which is preliminary data.</text>
</comment>
<evidence type="ECO:0000313" key="11">
    <source>
        <dbReference type="EMBL" id="PVZ05734.1"/>
    </source>
</evidence>
<evidence type="ECO:0000256" key="9">
    <source>
        <dbReference type="SAM" id="Phobius"/>
    </source>
</evidence>
<evidence type="ECO:0000256" key="1">
    <source>
        <dbReference type="ARBA" id="ARBA00004651"/>
    </source>
</evidence>
<reference evidence="11 12" key="1">
    <citation type="submission" date="2018-04" db="EMBL/GenBank/DDBJ databases">
        <title>Genomic Encyclopedia of Type Strains, Phase IV (KMG-IV): sequencing the most valuable type-strain genomes for metagenomic binning, comparative biology and taxonomic classification.</title>
        <authorList>
            <person name="Goeker M."/>
        </authorList>
    </citation>
    <scope>NUCLEOTIDE SEQUENCE [LARGE SCALE GENOMIC DNA]</scope>
    <source>
        <strain evidence="11 12">DSM 28520</strain>
    </source>
</reference>
<keyword evidence="5 9" id="KW-0812">Transmembrane</keyword>
<keyword evidence="6 9" id="KW-1133">Transmembrane helix</keyword>
<evidence type="ECO:0000256" key="4">
    <source>
        <dbReference type="ARBA" id="ARBA00022679"/>
    </source>
</evidence>
<keyword evidence="4 11" id="KW-0808">Transferase</keyword>
<evidence type="ECO:0000313" key="12">
    <source>
        <dbReference type="Proteomes" id="UP000245462"/>
    </source>
</evidence>
<dbReference type="OrthoDB" id="9807778at2"/>
<evidence type="ECO:0000256" key="3">
    <source>
        <dbReference type="ARBA" id="ARBA00022676"/>
    </source>
</evidence>
<protein>
    <submittedName>
        <fullName evidence="11">Dolichol-phosphate mannosyltransferase</fullName>
    </submittedName>
</protein>
<feature type="transmembrane region" description="Helical" evidence="9">
    <location>
        <begin position="235"/>
        <end position="256"/>
    </location>
</feature>
<evidence type="ECO:0000256" key="2">
    <source>
        <dbReference type="ARBA" id="ARBA00022475"/>
    </source>
</evidence>
<dbReference type="PANTHER" id="PTHR48090:SF1">
    <property type="entry name" value="PROPHAGE BACTOPRENOL GLUCOSYL TRANSFERASE HOMOLOG"/>
    <property type="match status" value="1"/>
</dbReference>
<organism evidence="11 12">
    <name type="scientific">Porphyromonas loveana</name>
    <dbReference type="NCBI Taxonomy" id="1884669"/>
    <lineage>
        <taxon>Bacteria</taxon>
        <taxon>Pseudomonadati</taxon>
        <taxon>Bacteroidota</taxon>
        <taxon>Bacteroidia</taxon>
        <taxon>Bacteroidales</taxon>
        <taxon>Porphyromonadaceae</taxon>
        <taxon>Porphyromonas</taxon>
    </lineage>
</organism>
<dbReference type="GO" id="GO:0016757">
    <property type="term" value="F:glycosyltransferase activity"/>
    <property type="evidence" value="ECO:0007669"/>
    <property type="project" value="UniProtKB-KW"/>
</dbReference>
<dbReference type="GO" id="GO:0005886">
    <property type="term" value="C:plasma membrane"/>
    <property type="evidence" value="ECO:0007669"/>
    <property type="project" value="UniProtKB-SubCell"/>
</dbReference>
<dbReference type="InterPro" id="IPR001173">
    <property type="entry name" value="Glyco_trans_2-like"/>
</dbReference>
<name>A0A2U1F0L8_9PORP</name>
<dbReference type="GeneID" id="94551534"/>
<proteinExistence type="inferred from homology"/>
<dbReference type="CDD" id="cd04187">
    <property type="entry name" value="DPM1_like_bac"/>
    <property type="match status" value="1"/>
</dbReference>
<evidence type="ECO:0000256" key="8">
    <source>
        <dbReference type="ARBA" id="ARBA00038152"/>
    </source>
</evidence>
<keyword evidence="2" id="KW-1003">Cell membrane</keyword>
<dbReference type="InterPro" id="IPR050256">
    <property type="entry name" value="Glycosyltransferase_2"/>
</dbReference>
<evidence type="ECO:0000256" key="5">
    <source>
        <dbReference type="ARBA" id="ARBA00022692"/>
    </source>
</evidence>